<dbReference type="Proteomes" id="UP001156441">
    <property type="component" value="Unassembled WGS sequence"/>
</dbReference>
<dbReference type="InterPro" id="IPR022536">
    <property type="entry name" value="EspC"/>
</dbReference>
<gene>
    <name evidence="1" type="ORF">JT362_06415</name>
</gene>
<name>A0ABT2J4F7_9PSEU</name>
<dbReference type="Gene3D" id="1.10.287.1060">
    <property type="entry name" value="ESAT-6-like"/>
    <property type="match status" value="1"/>
</dbReference>
<keyword evidence="2" id="KW-1185">Reference proteome</keyword>
<dbReference type="EMBL" id="JAFFZE010000006">
    <property type="protein sequence ID" value="MCT2582750.1"/>
    <property type="molecule type" value="Genomic_DNA"/>
</dbReference>
<proteinExistence type="predicted"/>
<accession>A0ABT2J4F7</accession>
<evidence type="ECO:0000313" key="1">
    <source>
        <dbReference type="EMBL" id="MCT2582750.1"/>
    </source>
</evidence>
<sequence length="118" mass="12232">MGSGFNVSVGEVRAHATTVTTVATMVRSASANAQDSVSGGAFGQVGQFFASAITQAAAELRDDINRASQTVDQVQSGLSQVADSYQSVDERHMSLFDAAVPEPTTAPNPARTTEVNGR</sequence>
<dbReference type="Pfam" id="PF10824">
    <property type="entry name" value="T7SS_ESX_EspC"/>
    <property type="match status" value="1"/>
</dbReference>
<reference evidence="1 2" key="1">
    <citation type="submission" date="2021-02" db="EMBL/GenBank/DDBJ databases">
        <title>Actinophytocola xerophila sp. nov., isolated from soil of cotton cropping field.</title>
        <authorList>
            <person name="Huang R."/>
            <person name="Chen X."/>
            <person name="Ge X."/>
            <person name="Liu W."/>
        </authorList>
    </citation>
    <scope>NUCLEOTIDE SEQUENCE [LARGE SCALE GENOMIC DNA]</scope>
    <source>
        <strain evidence="1 2">S1-96</strain>
    </source>
</reference>
<evidence type="ECO:0000313" key="2">
    <source>
        <dbReference type="Proteomes" id="UP001156441"/>
    </source>
</evidence>
<dbReference type="RefSeq" id="WP_260190087.1">
    <property type="nucleotide sequence ID" value="NZ_JAFFZE010000006.1"/>
</dbReference>
<organism evidence="1 2">
    <name type="scientific">Actinophytocola gossypii</name>
    <dbReference type="NCBI Taxonomy" id="2812003"/>
    <lineage>
        <taxon>Bacteria</taxon>
        <taxon>Bacillati</taxon>
        <taxon>Actinomycetota</taxon>
        <taxon>Actinomycetes</taxon>
        <taxon>Pseudonocardiales</taxon>
        <taxon>Pseudonocardiaceae</taxon>
    </lineage>
</organism>
<comment type="caution">
    <text evidence="1">The sequence shown here is derived from an EMBL/GenBank/DDBJ whole genome shotgun (WGS) entry which is preliminary data.</text>
</comment>
<protein>
    <recommendedName>
        <fullName evidence="3">ESX-1 secretion-associated protein</fullName>
    </recommendedName>
</protein>
<evidence type="ECO:0008006" key="3">
    <source>
        <dbReference type="Google" id="ProtNLM"/>
    </source>
</evidence>